<proteinExistence type="inferred from homology"/>
<evidence type="ECO:0000259" key="8">
    <source>
        <dbReference type="Pfam" id="PF05848"/>
    </source>
</evidence>
<feature type="domain" description="CtsR C-terminal dimerization" evidence="9">
    <location>
        <begin position="78"/>
        <end position="148"/>
    </location>
</feature>
<comment type="caution">
    <text evidence="10">The sequence shown here is derived from an EMBL/GenBank/DDBJ whole genome shotgun (WGS) entry which is preliminary data.</text>
</comment>
<comment type="similarity">
    <text evidence="1 7">Belongs to the CtsR family.</text>
</comment>
<dbReference type="RefSeq" id="WP_052221552.1">
    <property type="nucleotide sequence ID" value="NZ_LHUR01000022.1"/>
</dbReference>
<evidence type="ECO:0000256" key="6">
    <source>
        <dbReference type="ARBA" id="ARBA00023163"/>
    </source>
</evidence>
<dbReference type="GO" id="GO:0006355">
    <property type="term" value="P:regulation of DNA-templated transcription"/>
    <property type="evidence" value="ECO:0007669"/>
    <property type="project" value="UniProtKB-UniRule"/>
</dbReference>
<dbReference type="Gene3D" id="3.30.56.130">
    <property type="entry name" value="Transcriptional regulator CtsR, winged HTH domain"/>
    <property type="match status" value="1"/>
</dbReference>
<dbReference type="PIRSF" id="PIRSF010607">
    <property type="entry name" value="Txn_repr_CtsR"/>
    <property type="match status" value="1"/>
</dbReference>
<dbReference type="EMBL" id="LHUR01000022">
    <property type="protein sequence ID" value="KOA19931.1"/>
    <property type="molecule type" value="Genomic_DNA"/>
</dbReference>
<evidence type="ECO:0000256" key="3">
    <source>
        <dbReference type="ARBA" id="ARBA00022491"/>
    </source>
</evidence>
<dbReference type="InterPro" id="IPR040465">
    <property type="entry name" value="CtsR_N"/>
</dbReference>
<keyword evidence="4 7" id="KW-0805">Transcription regulation</keyword>
<dbReference type="PATRIC" id="fig|1121318.3.peg.2042"/>
<organism evidence="10 11">
    <name type="scientific">Clostridium homopropionicum DSM 5847</name>
    <dbReference type="NCBI Taxonomy" id="1121318"/>
    <lineage>
        <taxon>Bacteria</taxon>
        <taxon>Bacillati</taxon>
        <taxon>Bacillota</taxon>
        <taxon>Clostridia</taxon>
        <taxon>Eubacteriales</taxon>
        <taxon>Clostridiaceae</taxon>
        <taxon>Clostridium</taxon>
    </lineage>
</organism>
<evidence type="ECO:0000259" key="9">
    <source>
        <dbReference type="Pfam" id="PF17727"/>
    </source>
</evidence>
<evidence type="ECO:0000256" key="7">
    <source>
        <dbReference type="PIRNR" id="PIRNR010607"/>
    </source>
</evidence>
<keyword evidence="3 7" id="KW-0678">Repressor</keyword>
<keyword evidence="5 7" id="KW-0238">DNA-binding</keyword>
<evidence type="ECO:0000256" key="2">
    <source>
        <dbReference type="ARBA" id="ARBA00014129"/>
    </source>
</evidence>
<dbReference type="Pfam" id="PF05848">
    <property type="entry name" value="CtsR"/>
    <property type="match status" value="1"/>
</dbReference>
<feature type="domain" description="CtsR N-terminal HTH" evidence="8">
    <location>
        <begin position="3"/>
        <end position="74"/>
    </location>
</feature>
<sequence length="152" mass="17205">MARLSDVIEEFIKELFNESGNSELEIGRNDLATQFNCAPSQITYVLTTRFSTESGYYIESRRGGGGSIKIRKVEFQSNEPLRKLIEEKIGNGITYDSAMKIIDGLLERKILTSREANIMKAAINDRSLMIQADKKNNLRSEILKAMLKIILL</sequence>
<dbReference type="GO" id="GO:0003677">
    <property type="term" value="F:DNA binding"/>
    <property type="evidence" value="ECO:0007669"/>
    <property type="project" value="UniProtKB-UniRule"/>
</dbReference>
<dbReference type="Gene3D" id="1.10.1200.150">
    <property type="entry name" value="Transcriptional regulator CtsR, C-terminal domain"/>
    <property type="match status" value="1"/>
</dbReference>
<dbReference type="STRING" id="36844.SAMN04488501_12117"/>
<dbReference type="InterPro" id="IPR041473">
    <property type="entry name" value="CtsR_C"/>
</dbReference>
<dbReference type="Pfam" id="PF17727">
    <property type="entry name" value="CtsR_C"/>
    <property type="match status" value="1"/>
</dbReference>
<dbReference type="InterPro" id="IPR041902">
    <property type="entry name" value="CtsR_N_sf"/>
</dbReference>
<gene>
    <name evidence="10" type="primary">ctsR</name>
    <name evidence="10" type="ORF">CLHOM_20210</name>
</gene>
<dbReference type="AlphaFoldDB" id="A0A0L6ZAC7"/>
<reference evidence="11" key="1">
    <citation type="submission" date="2015-08" db="EMBL/GenBank/DDBJ databases">
        <title>Genome sequence of the strict anaerobe Clostridium homopropionicum LuHBu1 (DSM 5847T).</title>
        <authorList>
            <person name="Poehlein A."/>
            <person name="Beck M."/>
            <person name="Schiel-Bengelsdorf B."/>
            <person name="Bengelsdorf F.R."/>
            <person name="Daniel R."/>
            <person name="Duerre P."/>
        </authorList>
    </citation>
    <scope>NUCLEOTIDE SEQUENCE [LARGE SCALE GENOMIC DNA]</scope>
    <source>
        <strain evidence="11">DSM 5847</strain>
    </source>
</reference>
<keyword evidence="11" id="KW-1185">Reference proteome</keyword>
<dbReference type="InterPro" id="IPR008463">
    <property type="entry name" value="CtsR"/>
</dbReference>
<keyword evidence="6 7" id="KW-0804">Transcription</keyword>
<evidence type="ECO:0000313" key="10">
    <source>
        <dbReference type="EMBL" id="KOA19931.1"/>
    </source>
</evidence>
<name>A0A0L6ZAC7_9CLOT</name>
<evidence type="ECO:0000313" key="11">
    <source>
        <dbReference type="Proteomes" id="UP000037043"/>
    </source>
</evidence>
<dbReference type="InterPro" id="IPR041908">
    <property type="entry name" value="CtsR_C_sf"/>
</dbReference>
<protein>
    <recommendedName>
        <fullName evidence="2 7">Transcriptional regulator CtsR</fullName>
    </recommendedName>
</protein>
<dbReference type="Proteomes" id="UP000037043">
    <property type="component" value="Unassembled WGS sequence"/>
</dbReference>
<evidence type="ECO:0000256" key="4">
    <source>
        <dbReference type="ARBA" id="ARBA00023015"/>
    </source>
</evidence>
<evidence type="ECO:0000256" key="1">
    <source>
        <dbReference type="ARBA" id="ARBA00010189"/>
    </source>
</evidence>
<accession>A0A0L6ZAC7</accession>
<evidence type="ECO:0000256" key="5">
    <source>
        <dbReference type="ARBA" id="ARBA00023125"/>
    </source>
</evidence>